<gene>
    <name evidence="1" type="ORF">BTO20_36295</name>
</gene>
<dbReference type="KEGG" id="mdx:BTO20_36295"/>
<keyword evidence="2" id="KW-1185">Reference proteome</keyword>
<proteinExistence type="predicted"/>
<name>A0A1Y0CEA2_9MYCO</name>
<dbReference type="EMBL" id="CP020809">
    <property type="protein sequence ID" value="ART73275.1"/>
    <property type="molecule type" value="Genomic_DNA"/>
</dbReference>
<dbReference type="AlphaFoldDB" id="A0A1Y0CEA2"/>
<reference evidence="1 2" key="1">
    <citation type="submission" date="2017-04" db="EMBL/GenBank/DDBJ databases">
        <title>Whole Genome Sequence of 1,4-Dioxane Degrading Bacterium Mycobacterium dioxanotrophicus PH-06.</title>
        <authorList>
            <person name="He Y."/>
        </authorList>
    </citation>
    <scope>NUCLEOTIDE SEQUENCE [LARGE SCALE GENOMIC DNA]</scope>
    <source>
        <strain evidence="1 2">PH-06</strain>
    </source>
</reference>
<evidence type="ECO:0008006" key="3">
    <source>
        <dbReference type="Google" id="ProtNLM"/>
    </source>
</evidence>
<dbReference type="Pfam" id="PF12686">
    <property type="entry name" value="DUF3800"/>
    <property type="match status" value="1"/>
</dbReference>
<dbReference type="Proteomes" id="UP000195331">
    <property type="component" value="Chromosome"/>
</dbReference>
<dbReference type="InterPro" id="IPR024524">
    <property type="entry name" value="DUF3800"/>
</dbReference>
<sequence>MLFAYVDESGNTGLPDSGGSAAYTLGCVMVDADLWPASFDEIIAFRRRIRDTFRVPMRAEIKANYLLRNSGDLRGLNLAPRQRFVIYRAHLRQLRMLNARAFAVVVDKARHPAATQTDYFDLAWEGLLQRLERTSSAEKQVFSLLHDQGENDAVRRWTRKARRHLPAGSAYGTGSIRRRAHRLVDDPIPLKSSSSYFIQMSDLVAYAAFRAHIAPTSQLARICPQTMWENIGPATFTAASGFRPRSAPGIVLR</sequence>
<accession>A0A1Y0CEA2</accession>
<evidence type="ECO:0000313" key="1">
    <source>
        <dbReference type="EMBL" id="ART73275.1"/>
    </source>
</evidence>
<dbReference type="OrthoDB" id="5015389at2"/>
<protein>
    <recommendedName>
        <fullName evidence="3">DUF3800 domain-containing protein</fullName>
    </recommendedName>
</protein>
<organism evidence="1 2">
    <name type="scientific">Mycobacterium dioxanotrophicus</name>
    <dbReference type="NCBI Taxonomy" id="482462"/>
    <lineage>
        <taxon>Bacteria</taxon>
        <taxon>Bacillati</taxon>
        <taxon>Actinomycetota</taxon>
        <taxon>Actinomycetes</taxon>
        <taxon>Mycobacteriales</taxon>
        <taxon>Mycobacteriaceae</taxon>
        <taxon>Mycobacterium</taxon>
    </lineage>
</organism>
<evidence type="ECO:0000313" key="2">
    <source>
        <dbReference type="Proteomes" id="UP000195331"/>
    </source>
</evidence>